<proteinExistence type="predicted"/>
<feature type="compositionally biased region" description="Basic and acidic residues" evidence="3">
    <location>
        <begin position="787"/>
        <end position="802"/>
    </location>
</feature>
<sequence>MRVLFSKVKRNLSNHLLSSQTVTVNGAHYGMKVYREGTTSSIRLQVIEPTHDEVKITEHPFRNDIETTALSGLRLSGFNSMILISITYQKGHPLHRDLQFYLLDPEELAAVHLNLSGVAIPARNGYNVCQASDSTFLVCGGVTVTGTAGQPTPASNMPASTVLADAYVVDLRTSSITRVSNLPYPLRRFSLTYIEGRVLLIGGSQYAQKTSSNMVVFEYLSQSDQWNRLSLFKMRSDHTVVVFKNQYLLLFGGVDAGKLYADLWVFDLAENKWHSVTITGLAPTEGRCLSTVFFESDFCYIISGCGTHKTIYLDSYRFSTTSLRNALGIQGEPVQETSLNASRTTDVLADSVKQELMAVIAGLRTQLSTLQADMESVVSENKLLRTRVTELESHVRTLESTLTASQLQQLRSTGVQDVFVPGEGKVIPDTLHPHDLEPIQPAEIGARGVHSEFEEKDDQEEPMEEVPLDSPNQHRLSQDEPFQKTAEHVNLKDQQEVHSMSHSSHSSHRHEDVHVDEHGSTPMRDEEDKEDEELQEHEQGSEHLLQPNDQEPESEEGNEEENEQLPPDEGDLNPHQDREPSQTFEPHEASHYEEREEFQHSDVHEPSHHSEENDELDPQHAASHDSLMDEDNEALPLEADDVEEHVSVHATSDDHVEEPPSREGSLPPDVEQDISPHEVEPSVHESENLEPEPDVHSDEDHNEGSGDHQDPEPIDEEDEPVAEEYQIHDQEPEPDSNHVPVQLAEASEAHSPDEHEPEEGLESIHQPSEPEEERSPILSQEEQIPPEEEHQEHTQSSDHDLVPEPDYDVEHVPMTFEEMRSSEVREEPLSPPPEELPDEDLAGVPATLELIEPDVHESDGIKDEEPISQECYENEHSEHLEPVTLEEDELLRTKELDLDAMPGDEGGALNDDLDLGGDEPLDENEHLDDELDGNEDEQELDDLDGSL</sequence>
<evidence type="ECO:0000313" key="5">
    <source>
        <dbReference type="Proteomes" id="UP000315496"/>
    </source>
</evidence>
<dbReference type="OrthoDB" id="263283at2759"/>
<feature type="compositionally biased region" description="Basic and acidic residues" evidence="3">
    <location>
        <begin position="644"/>
        <end position="661"/>
    </location>
</feature>
<feature type="compositionally biased region" description="Basic and acidic residues" evidence="3">
    <location>
        <begin position="853"/>
        <end position="865"/>
    </location>
</feature>
<dbReference type="SUPFAM" id="SSF117281">
    <property type="entry name" value="Kelch motif"/>
    <property type="match status" value="1"/>
</dbReference>
<gene>
    <name evidence="4" type="ORF">GMRT_12719</name>
</gene>
<dbReference type="Proteomes" id="UP000315496">
    <property type="component" value="Chromosome 2"/>
</dbReference>
<protein>
    <submittedName>
        <fullName evidence="4">Kelch repeat-containing protein</fullName>
    </submittedName>
</protein>
<accession>A0A4Z1SUB1</accession>
<feature type="compositionally biased region" description="Acidic residues" evidence="3">
    <location>
        <begin position="550"/>
        <end position="571"/>
    </location>
</feature>
<feature type="compositionally biased region" description="Basic and acidic residues" evidence="3">
    <location>
        <begin position="509"/>
        <end position="526"/>
    </location>
</feature>
<keyword evidence="2" id="KW-0677">Repeat</keyword>
<dbReference type="PANTHER" id="PTHR46093:SF18">
    <property type="entry name" value="FIBRONECTIN TYPE-III DOMAIN-CONTAINING PROTEIN"/>
    <property type="match status" value="1"/>
</dbReference>
<reference evidence="4 5" key="1">
    <citation type="submission" date="2019-05" db="EMBL/GenBank/DDBJ databases">
        <title>The compact genome of Giardia muris reveals important steps in the evolution of intestinal protozoan parasites.</title>
        <authorList>
            <person name="Xu F."/>
            <person name="Jimenez-Gonzalez A."/>
            <person name="Einarsson E."/>
            <person name="Astvaldsson A."/>
            <person name="Peirasmaki D."/>
            <person name="Eckmann L."/>
            <person name="Andersson J.O."/>
            <person name="Svard S.G."/>
            <person name="Jerlstrom-Hultqvist J."/>
        </authorList>
    </citation>
    <scope>NUCLEOTIDE SEQUENCE [LARGE SCALE GENOMIC DNA]</scope>
    <source>
        <strain evidence="4 5">Roberts-Thomson</strain>
    </source>
</reference>
<feature type="compositionally biased region" description="Basic and acidic residues" evidence="3">
    <location>
        <begin position="817"/>
        <end position="828"/>
    </location>
</feature>
<keyword evidence="5" id="KW-1185">Reference proteome</keyword>
<organism evidence="4 5">
    <name type="scientific">Giardia muris</name>
    <dbReference type="NCBI Taxonomy" id="5742"/>
    <lineage>
        <taxon>Eukaryota</taxon>
        <taxon>Metamonada</taxon>
        <taxon>Diplomonadida</taxon>
        <taxon>Hexamitidae</taxon>
        <taxon>Giardiinae</taxon>
        <taxon>Giardia</taxon>
    </lineage>
</organism>
<evidence type="ECO:0000256" key="1">
    <source>
        <dbReference type="ARBA" id="ARBA00022441"/>
    </source>
</evidence>
<dbReference type="AlphaFoldDB" id="A0A4Z1SUB1"/>
<feature type="compositionally biased region" description="Basic and acidic residues" evidence="3">
    <location>
        <begin position="674"/>
        <end position="711"/>
    </location>
</feature>
<dbReference type="InterPro" id="IPR015915">
    <property type="entry name" value="Kelch-typ_b-propeller"/>
</dbReference>
<name>A0A4Z1SUB1_GIAMU</name>
<keyword evidence="1" id="KW-0880">Kelch repeat</keyword>
<comment type="caution">
    <text evidence="4">The sequence shown here is derived from an EMBL/GenBank/DDBJ whole genome shotgun (WGS) entry which is preliminary data.</text>
</comment>
<feature type="compositionally biased region" description="Basic and acidic residues" evidence="3">
    <location>
        <begin position="572"/>
        <end position="611"/>
    </location>
</feature>
<evidence type="ECO:0000313" key="4">
    <source>
        <dbReference type="EMBL" id="TNJ28555.1"/>
    </source>
</evidence>
<feature type="compositionally biased region" description="Acidic residues" evidence="3">
    <location>
        <begin position="454"/>
        <end position="467"/>
    </location>
</feature>
<feature type="compositionally biased region" description="Acidic residues" evidence="3">
    <location>
        <begin position="911"/>
        <end position="947"/>
    </location>
</feature>
<evidence type="ECO:0000256" key="3">
    <source>
        <dbReference type="SAM" id="MobiDB-lite"/>
    </source>
</evidence>
<feature type="compositionally biased region" description="Acidic residues" evidence="3">
    <location>
        <begin position="628"/>
        <end position="643"/>
    </location>
</feature>
<dbReference type="Pfam" id="PF24681">
    <property type="entry name" value="Kelch_KLHDC2_KLHL20_DRC7"/>
    <property type="match status" value="1"/>
</dbReference>
<dbReference type="EMBL" id="VDLU01000002">
    <property type="protein sequence ID" value="TNJ28555.1"/>
    <property type="molecule type" value="Genomic_DNA"/>
</dbReference>
<dbReference type="VEuPathDB" id="GiardiaDB:GMRT_12719"/>
<dbReference type="Gene3D" id="2.120.10.80">
    <property type="entry name" value="Kelch-type beta propeller"/>
    <property type="match status" value="1"/>
</dbReference>
<feature type="region of interest" description="Disordered" evidence="3">
    <location>
        <begin position="451"/>
        <end position="476"/>
    </location>
</feature>
<dbReference type="PANTHER" id="PTHR46093">
    <property type="entry name" value="ACYL-COA-BINDING DOMAIN-CONTAINING PROTEIN 5"/>
    <property type="match status" value="1"/>
</dbReference>
<evidence type="ECO:0000256" key="2">
    <source>
        <dbReference type="ARBA" id="ARBA00022737"/>
    </source>
</evidence>
<feature type="region of interest" description="Disordered" evidence="3">
    <location>
        <begin position="494"/>
        <end position="947"/>
    </location>
</feature>
<feature type="compositionally biased region" description="Acidic residues" evidence="3">
    <location>
        <begin position="712"/>
        <end position="722"/>
    </location>
</feature>